<keyword evidence="7 12" id="KW-0132">Cell division</keyword>
<dbReference type="InterPro" id="IPR047590">
    <property type="entry name" value="FtsX_proteobact-type"/>
</dbReference>
<comment type="subunit">
    <text evidence="3">Forms a membrane-associated complex with FtsE.</text>
</comment>
<sequence length="295" mass="33338">MKFRTTEYFIKEVATSLKRNNWMSLASIGTVTISLFILGLFLMVVVNLDRMASTLESQVQISVYLKDDITKEQTEALRQKLNSLQGIDTVNYISKEDAMKRFSERLGDQKYLLSALDETNPLPNAFEITVKDPQLVKTASKEVENFPGVDTAVYAQDIVEHLFDLTRLIRLIGLAIIIFLAGATIFIISNTIRLTVFARRKEIAIMKYVGATDWFIRWPFLLEGVVLGFLGGNIAAILLRLAYMALTQKIYDMMTFFPLIPLYPFLTYITIIIILSGIVIGALGSVISIKRFLEV</sequence>
<dbReference type="Proteomes" id="UP000295188">
    <property type="component" value="Unassembled WGS sequence"/>
</dbReference>
<evidence type="ECO:0000313" key="16">
    <source>
        <dbReference type="EMBL" id="TCS79589.1"/>
    </source>
</evidence>
<dbReference type="InterPro" id="IPR058204">
    <property type="entry name" value="FtsX_firmicutes-type"/>
</dbReference>
<evidence type="ECO:0000256" key="2">
    <source>
        <dbReference type="ARBA" id="ARBA00007379"/>
    </source>
</evidence>
<evidence type="ECO:0000256" key="1">
    <source>
        <dbReference type="ARBA" id="ARBA00004429"/>
    </source>
</evidence>
<evidence type="ECO:0000256" key="5">
    <source>
        <dbReference type="ARBA" id="ARBA00022475"/>
    </source>
</evidence>
<keyword evidence="5 12" id="KW-1003">Cell membrane</keyword>
<comment type="similarity">
    <text evidence="2 12">Belongs to the ABC-4 integral membrane protein family. FtsX subfamily.</text>
</comment>
<evidence type="ECO:0000256" key="7">
    <source>
        <dbReference type="ARBA" id="ARBA00022618"/>
    </source>
</evidence>
<evidence type="ECO:0000256" key="11">
    <source>
        <dbReference type="ARBA" id="ARBA00023306"/>
    </source>
</evidence>
<evidence type="ECO:0000256" key="13">
    <source>
        <dbReference type="SAM" id="Phobius"/>
    </source>
</evidence>
<dbReference type="PIRSF" id="PIRSF003097">
    <property type="entry name" value="FtsX"/>
    <property type="match status" value="1"/>
</dbReference>
<evidence type="ECO:0000259" key="14">
    <source>
        <dbReference type="Pfam" id="PF02687"/>
    </source>
</evidence>
<dbReference type="PANTHER" id="PTHR47755:SF1">
    <property type="entry name" value="CELL DIVISION PROTEIN FTSX"/>
    <property type="match status" value="1"/>
</dbReference>
<keyword evidence="6" id="KW-0997">Cell inner membrane</keyword>
<dbReference type="OrthoDB" id="9812531at2"/>
<name>A0A4R3K9K7_9FIRM</name>
<dbReference type="Pfam" id="PF02687">
    <property type="entry name" value="FtsX"/>
    <property type="match status" value="1"/>
</dbReference>
<dbReference type="NCBIfam" id="NF038347">
    <property type="entry name" value="FtsX_Gpos"/>
    <property type="match status" value="1"/>
</dbReference>
<evidence type="ECO:0000256" key="8">
    <source>
        <dbReference type="ARBA" id="ARBA00022692"/>
    </source>
</evidence>
<evidence type="ECO:0000313" key="17">
    <source>
        <dbReference type="Proteomes" id="UP000295188"/>
    </source>
</evidence>
<comment type="function">
    <text evidence="12">Part of the ABC transporter FtsEX involved in asymmetric cellular division facilitating the initiation of sporulation.</text>
</comment>
<feature type="transmembrane region" description="Helical" evidence="13">
    <location>
        <begin position="265"/>
        <end position="289"/>
    </location>
</feature>
<organism evidence="16 17">
    <name type="scientific">Pectinatus cerevisiiphilus</name>
    <dbReference type="NCBI Taxonomy" id="86956"/>
    <lineage>
        <taxon>Bacteria</taxon>
        <taxon>Bacillati</taxon>
        <taxon>Bacillota</taxon>
        <taxon>Negativicutes</taxon>
        <taxon>Selenomonadales</taxon>
        <taxon>Selenomonadaceae</taxon>
        <taxon>Pectinatus</taxon>
    </lineage>
</organism>
<dbReference type="InterPro" id="IPR003838">
    <property type="entry name" value="ABC3_permease_C"/>
</dbReference>
<evidence type="ECO:0000256" key="6">
    <source>
        <dbReference type="ARBA" id="ARBA00022519"/>
    </source>
</evidence>
<feature type="transmembrane region" description="Helical" evidence="13">
    <location>
        <begin position="171"/>
        <end position="197"/>
    </location>
</feature>
<evidence type="ECO:0000256" key="4">
    <source>
        <dbReference type="ARBA" id="ARBA00021907"/>
    </source>
</evidence>
<feature type="domain" description="FtsX extracellular" evidence="15">
    <location>
        <begin position="59"/>
        <end position="150"/>
    </location>
</feature>
<dbReference type="NCBIfam" id="TIGR00439">
    <property type="entry name" value="FtsX_Gneg"/>
    <property type="match status" value="1"/>
</dbReference>
<dbReference type="InterPro" id="IPR040690">
    <property type="entry name" value="FtsX_ECD"/>
</dbReference>
<dbReference type="Gene3D" id="3.30.70.3040">
    <property type="match status" value="1"/>
</dbReference>
<keyword evidence="17" id="KW-1185">Reference proteome</keyword>
<keyword evidence="11 12" id="KW-0131">Cell cycle</keyword>
<keyword evidence="10 12" id="KW-0472">Membrane</keyword>
<evidence type="ECO:0000259" key="15">
    <source>
        <dbReference type="Pfam" id="PF18075"/>
    </source>
</evidence>
<feature type="transmembrane region" description="Helical" evidence="13">
    <location>
        <begin position="218"/>
        <end position="245"/>
    </location>
</feature>
<dbReference type="PANTHER" id="PTHR47755">
    <property type="entry name" value="CELL DIVISION PROTEIN FTSX"/>
    <property type="match status" value="1"/>
</dbReference>
<keyword evidence="9 13" id="KW-1133">Transmembrane helix</keyword>
<evidence type="ECO:0000256" key="3">
    <source>
        <dbReference type="ARBA" id="ARBA00011160"/>
    </source>
</evidence>
<feature type="transmembrane region" description="Helical" evidence="13">
    <location>
        <begin position="21"/>
        <end position="46"/>
    </location>
</feature>
<evidence type="ECO:0000256" key="9">
    <source>
        <dbReference type="ARBA" id="ARBA00022989"/>
    </source>
</evidence>
<dbReference type="InterPro" id="IPR004513">
    <property type="entry name" value="FtsX"/>
</dbReference>
<evidence type="ECO:0000256" key="12">
    <source>
        <dbReference type="PIRNR" id="PIRNR003097"/>
    </source>
</evidence>
<dbReference type="RefSeq" id="WP_132548580.1">
    <property type="nucleotide sequence ID" value="NZ_SMAA01000006.1"/>
</dbReference>
<accession>A0A4R3K9K7</accession>
<feature type="domain" description="ABC3 transporter permease C-terminal" evidence="14">
    <location>
        <begin position="175"/>
        <end position="293"/>
    </location>
</feature>
<evidence type="ECO:0000256" key="10">
    <source>
        <dbReference type="ARBA" id="ARBA00023136"/>
    </source>
</evidence>
<dbReference type="GO" id="GO:0005886">
    <property type="term" value="C:plasma membrane"/>
    <property type="evidence" value="ECO:0007669"/>
    <property type="project" value="UniProtKB-SubCell"/>
</dbReference>
<dbReference type="Pfam" id="PF18075">
    <property type="entry name" value="FtsX_ECD"/>
    <property type="match status" value="1"/>
</dbReference>
<keyword evidence="8 13" id="KW-0812">Transmembrane</keyword>
<gene>
    <name evidence="16" type="ORF">EDC37_1064</name>
</gene>
<protein>
    <recommendedName>
        <fullName evidence="4 12">Cell division protein FtsX</fullName>
    </recommendedName>
</protein>
<dbReference type="GO" id="GO:0051301">
    <property type="term" value="P:cell division"/>
    <property type="evidence" value="ECO:0007669"/>
    <property type="project" value="UniProtKB-KW"/>
</dbReference>
<reference evidence="16 17" key="1">
    <citation type="submission" date="2019-03" db="EMBL/GenBank/DDBJ databases">
        <title>Genomic Encyclopedia of Type Strains, Phase IV (KMG-IV): sequencing the most valuable type-strain genomes for metagenomic binning, comparative biology and taxonomic classification.</title>
        <authorList>
            <person name="Goeker M."/>
        </authorList>
    </citation>
    <scope>NUCLEOTIDE SEQUENCE [LARGE SCALE GENOMIC DNA]</scope>
    <source>
        <strain evidence="16 17">DSM 20467</strain>
    </source>
</reference>
<comment type="subcellular location">
    <subcellularLocation>
        <location evidence="1">Cell inner membrane</location>
        <topology evidence="1">Multi-pass membrane protein</topology>
    </subcellularLocation>
    <subcellularLocation>
        <location evidence="12">Cell membrane</location>
    </subcellularLocation>
</comment>
<dbReference type="AlphaFoldDB" id="A0A4R3K9K7"/>
<comment type="caution">
    <text evidence="16">The sequence shown here is derived from an EMBL/GenBank/DDBJ whole genome shotgun (WGS) entry which is preliminary data.</text>
</comment>
<proteinExistence type="inferred from homology"/>
<dbReference type="EMBL" id="SMAA01000006">
    <property type="protein sequence ID" value="TCS79589.1"/>
    <property type="molecule type" value="Genomic_DNA"/>
</dbReference>